<proteinExistence type="predicted"/>
<dbReference type="GO" id="GO:0003723">
    <property type="term" value="F:RNA binding"/>
    <property type="evidence" value="ECO:0007669"/>
    <property type="project" value="InterPro"/>
</dbReference>
<dbReference type="PANTHER" id="PTHR43191:SF2">
    <property type="entry name" value="RRNA METHYLTRANSFERASE 3, MITOCHONDRIAL"/>
    <property type="match status" value="1"/>
</dbReference>
<dbReference type="SUPFAM" id="SSF75217">
    <property type="entry name" value="alpha/beta knot"/>
    <property type="match status" value="1"/>
</dbReference>
<keyword evidence="2" id="KW-0808">Transferase</keyword>
<evidence type="ECO:0000313" key="4">
    <source>
        <dbReference type="EMBL" id="MBC3862200.1"/>
    </source>
</evidence>
<accession>A0A923KKR3</accession>
<dbReference type="Proteomes" id="UP000634011">
    <property type="component" value="Unassembled WGS sequence"/>
</dbReference>
<dbReference type="InterPro" id="IPR029028">
    <property type="entry name" value="Alpha/beta_knot_MTases"/>
</dbReference>
<comment type="caution">
    <text evidence="4">The sequence shown here is derived from an EMBL/GenBank/DDBJ whole genome shotgun (WGS) entry which is preliminary data.</text>
</comment>
<protein>
    <submittedName>
        <fullName evidence="4">RNA methyltransferase</fullName>
    </submittedName>
</protein>
<dbReference type="SUPFAM" id="SSF55315">
    <property type="entry name" value="L30e-like"/>
    <property type="match status" value="1"/>
</dbReference>
<keyword evidence="1 4" id="KW-0489">Methyltransferase</keyword>
<organism evidence="4 5">
    <name type="scientific">Undibacterium jejuense</name>
    <dbReference type="NCBI Taxonomy" id="1344949"/>
    <lineage>
        <taxon>Bacteria</taxon>
        <taxon>Pseudomonadati</taxon>
        <taxon>Pseudomonadota</taxon>
        <taxon>Betaproteobacteria</taxon>
        <taxon>Burkholderiales</taxon>
        <taxon>Oxalobacteraceae</taxon>
        <taxon>Undibacterium</taxon>
    </lineage>
</organism>
<keyword evidence="5" id="KW-1185">Reference proteome</keyword>
<evidence type="ECO:0000259" key="3">
    <source>
        <dbReference type="Pfam" id="PF00588"/>
    </source>
</evidence>
<dbReference type="AlphaFoldDB" id="A0A923KKR3"/>
<dbReference type="InterPro" id="IPR001537">
    <property type="entry name" value="SpoU_MeTrfase"/>
</dbReference>
<dbReference type="InterPro" id="IPR051259">
    <property type="entry name" value="rRNA_Methyltransferase"/>
</dbReference>
<dbReference type="Pfam" id="PF00588">
    <property type="entry name" value="SpoU_methylase"/>
    <property type="match status" value="1"/>
</dbReference>
<dbReference type="PANTHER" id="PTHR43191">
    <property type="entry name" value="RRNA METHYLTRANSFERASE 3"/>
    <property type="match status" value="1"/>
</dbReference>
<evidence type="ECO:0000256" key="2">
    <source>
        <dbReference type="ARBA" id="ARBA00022679"/>
    </source>
</evidence>
<dbReference type="CDD" id="cd18095">
    <property type="entry name" value="SpoU-like_rRNA-MTase"/>
    <property type="match status" value="1"/>
</dbReference>
<reference evidence="4" key="1">
    <citation type="submission" date="2020-08" db="EMBL/GenBank/DDBJ databases">
        <title>Novel species isolated from subtropical streams in China.</title>
        <authorList>
            <person name="Lu H."/>
        </authorList>
    </citation>
    <scope>NUCLEOTIDE SEQUENCE</scope>
    <source>
        <strain evidence="4">KACC 12607</strain>
    </source>
</reference>
<dbReference type="RefSeq" id="WP_186912130.1">
    <property type="nucleotide sequence ID" value="NZ_JACOFV010000007.1"/>
</dbReference>
<dbReference type="GO" id="GO:0032259">
    <property type="term" value="P:methylation"/>
    <property type="evidence" value="ECO:0007669"/>
    <property type="project" value="UniProtKB-KW"/>
</dbReference>
<evidence type="ECO:0000313" key="5">
    <source>
        <dbReference type="Proteomes" id="UP000634011"/>
    </source>
</evidence>
<dbReference type="Gene3D" id="3.30.1330.30">
    <property type="match status" value="1"/>
</dbReference>
<evidence type="ECO:0000256" key="1">
    <source>
        <dbReference type="ARBA" id="ARBA00022603"/>
    </source>
</evidence>
<sequence>MKSITSRDNPQYKELKLIATSSQARRKAGRTLLDGVHLCEAYLQHLGQPELCIVSDATTDDFEVSQLLSQCEQKNVRCISLPEALYQAISQVENGVGIMFLIATPEPVLPNTISETSVALDNLQDPGNLGSILRSAAAAGVKNVFCSPGTAFAWSPKVMRAGMGAHFLLNIFENIDLEEVLSKSNIPVLATSSHTTKTIYQADLSQAVVWLFGHEGQGVSDNLMAKATHTVTIPQQAAIESLNVAASAAICFFEQVRQQLK</sequence>
<dbReference type="Gene3D" id="3.40.1280.10">
    <property type="match status" value="1"/>
</dbReference>
<dbReference type="EMBL" id="JACOFV010000007">
    <property type="protein sequence ID" value="MBC3862200.1"/>
    <property type="molecule type" value="Genomic_DNA"/>
</dbReference>
<dbReference type="InterPro" id="IPR029026">
    <property type="entry name" value="tRNA_m1G_MTases_N"/>
</dbReference>
<feature type="domain" description="tRNA/rRNA methyltransferase SpoU type" evidence="3">
    <location>
        <begin position="117"/>
        <end position="252"/>
    </location>
</feature>
<dbReference type="GO" id="GO:0008173">
    <property type="term" value="F:RNA methyltransferase activity"/>
    <property type="evidence" value="ECO:0007669"/>
    <property type="project" value="InterPro"/>
</dbReference>
<dbReference type="InterPro" id="IPR029064">
    <property type="entry name" value="Ribosomal_eL30-like_sf"/>
</dbReference>
<name>A0A923KKR3_9BURK</name>
<gene>
    <name evidence="4" type="ORF">H8K32_08845</name>
</gene>
<dbReference type="GO" id="GO:0006396">
    <property type="term" value="P:RNA processing"/>
    <property type="evidence" value="ECO:0007669"/>
    <property type="project" value="InterPro"/>
</dbReference>